<dbReference type="InterPro" id="IPR013655">
    <property type="entry name" value="PAS_fold_3"/>
</dbReference>
<evidence type="ECO:0000313" key="6">
    <source>
        <dbReference type="Proteomes" id="UP000067626"/>
    </source>
</evidence>
<dbReference type="KEGG" id="ccro:CMC5_059350"/>
<dbReference type="Proteomes" id="UP000067626">
    <property type="component" value="Chromosome"/>
</dbReference>
<feature type="domain" description="STAS" evidence="4">
    <location>
        <begin position="184"/>
        <end position="295"/>
    </location>
</feature>
<evidence type="ECO:0000313" key="5">
    <source>
        <dbReference type="EMBL" id="AKT41724.1"/>
    </source>
</evidence>
<dbReference type="Pfam" id="PF08447">
    <property type="entry name" value="PAS_3"/>
    <property type="match status" value="1"/>
</dbReference>
<dbReference type="EMBL" id="CP012159">
    <property type="protein sequence ID" value="AKT41724.1"/>
    <property type="molecule type" value="Genomic_DNA"/>
</dbReference>
<dbReference type="RefSeq" id="WP_050433463.1">
    <property type="nucleotide sequence ID" value="NZ_CP012159.1"/>
</dbReference>
<accession>A0A0K1ELG6</accession>
<dbReference type="STRING" id="52.CMC5_059350"/>
<dbReference type="PROSITE" id="PS50112">
    <property type="entry name" value="PAS"/>
    <property type="match status" value="1"/>
</dbReference>
<dbReference type="SUPFAM" id="SSF55785">
    <property type="entry name" value="PYP-like sensor domain (PAS domain)"/>
    <property type="match status" value="1"/>
</dbReference>
<dbReference type="SUPFAM" id="SSF52091">
    <property type="entry name" value="SpoIIaa-like"/>
    <property type="match status" value="1"/>
</dbReference>
<dbReference type="NCBIfam" id="TIGR00229">
    <property type="entry name" value="sensory_box"/>
    <property type="match status" value="1"/>
</dbReference>
<dbReference type="InterPro" id="IPR000700">
    <property type="entry name" value="PAS-assoc_C"/>
</dbReference>
<dbReference type="PANTHER" id="PTHR33745">
    <property type="entry name" value="RSBT ANTAGONIST PROTEIN RSBS-RELATED"/>
    <property type="match status" value="1"/>
</dbReference>
<organism evidence="5 6">
    <name type="scientific">Chondromyces crocatus</name>
    <dbReference type="NCBI Taxonomy" id="52"/>
    <lineage>
        <taxon>Bacteria</taxon>
        <taxon>Pseudomonadati</taxon>
        <taxon>Myxococcota</taxon>
        <taxon>Polyangia</taxon>
        <taxon>Polyangiales</taxon>
        <taxon>Polyangiaceae</taxon>
        <taxon>Chondromyces</taxon>
    </lineage>
</organism>
<dbReference type="CDD" id="cd07041">
    <property type="entry name" value="STAS_RsbR_RsbS_like"/>
    <property type="match status" value="1"/>
</dbReference>
<dbReference type="InterPro" id="IPR000014">
    <property type="entry name" value="PAS"/>
</dbReference>
<evidence type="ECO:0000256" key="1">
    <source>
        <dbReference type="ARBA" id="ARBA00022553"/>
    </source>
</evidence>
<dbReference type="PROSITE" id="PS50801">
    <property type="entry name" value="STAS"/>
    <property type="match status" value="1"/>
</dbReference>
<dbReference type="Gene3D" id="3.30.450.20">
    <property type="entry name" value="PAS domain"/>
    <property type="match status" value="1"/>
</dbReference>
<dbReference type="SMART" id="SM00086">
    <property type="entry name" value="PAC"/>
    <property type="match status" value="1"/>
</dbReference>
<feature type="domain" description="PAC" evidence="3">
    <location>
        <begin position="114"/>
        <end position="167"/>
    </location>
</feature>
<dbReference type="AlphaFoldDB" id="A0A0K1ELG6"/>
<name>A0A0K1ELG6_CHOCO</name>
<keyword evidence="6" id="KW-1185">Reference proteome</keyword>
<dbReference type="InterPro" id="IPR002645">
    <property type="entry name" value="STAS_dom"/>
</dbReference>
<dbReference type="InterPro" id="IPR036513">
    <property type="entry name" value="STAS_dom_sf"/>
</dbReference>
<proteinExistence type="predicted"/>
<gene>
    <name evidence="5" type="ORF">CMC5_059350</name>
</gene>
<dbReference type="Pfam" id="PF01740">
    <property type="entry name" value="STAS"/>
    <property type="match status" value="1"/>
</dbReference>
<dbReference type="CDD" id="cd00130">
    <property type="entry name" value="PAS"/>
    <property type="match status" value="1"/>
</dbReference>
<evidence type="ECO:0008006" key="7">
    <source>
        <dbReference type="Google" id="ProtNLM"/>
    </source>
</evidence>
<sequence>MTSSPLPLTATQDEASSIAERIAQLEASMLPIRREIDRLKHLASLIPANIYIMDFKQLNAVYSNRELSALFDYTAEELRRMGTALVPTLVHPDDLTRYSAHLERLTQIEDGEVLKLDYRIRLRSGEYRWLRTFEQVFSRNPDRSVHQILGVGIDLTEERQAEVERAYLREELLHAQTAALQEIGTPLVPITSGVIAMPLIGSIDEQRAARILDVLLDGIAERRARMALLDVTGAKDVDARLAATILKVARAASLLGAEVVVTGIQPEMARILVQEGANLGQLKACATLQEGITLALSRAAG</sequence>
<reference evidence="5 6" key="1">
    <citation type="submission" date="2015-07" db="EMBL/GenBank/DDBJ databases">
        <title>Genome analysis of myxobacterium Chondromyces crocatus Cm c5 reveals a high potential for natural compound synthesis and the genetic basis for the loss of fruiting body formation.</title>
        <authorList>
            <person name="Zaburannyi N."/>
            <person name="Bunk B."/>
            <person name="Maier J."/>
            <person name="Overmann J."/>
            <person name="Mueller R."/>
        </authorList>
    </citation>
    <scope>NUCLEOTIDE SEQUENCE [LARGE SCALE GENOMIC DNA]</scope>
    <source>
        <strain evidence="5 6">Cm c5</strain>
    </source>
</reference>
<dbReference type="PANTHER" id="PTHR33745:SF3">
    <property type="entry name" value="RSBT CO-ANTAGONIST PROTEIN RSBRC"/>
    <property type="match status" value="1"/>
</dbReference>
<dbReference type="InterPro" id="IPR001610">
    <property type="entry name" value="PAC"/>
</dbReference>
<dbReference type="InterPro" id="IPR051932">
    <property type="entry name" value="Bact_StressResp_Reg"/>
</dbReference>
<dbReference type="PROSITE" id="PS50113">
    <property type="entry name" value="PAC"/>
    <property type="match status" value="1"/>
</dbReference>
<dbReference type="Gene3D" id="3.30.750.24">
    <property type="entry name" value="STAS domain"/>
    <property type="match status" value="1"/>
</dbReference>
<evidence type="ECO:0000259" key="2">
    <source>
        <dbReference type="PROSITE" id="PS50112"/>
    </source>
</evidence>
<keyword evidence="1" id="KW-0597">Phosphoprotein</keyword>
<dbReference type="InterPro" id="IPR035965">
    <property type="entry name" value="PAS-like_dom_sf"/>
</dbReference>
<dbReference type="OrthoDB" id="5503372at2"/>
<evidence type="ECO:0000259" key="4">
    <source>
        <dbReference type="PROSITE" id="PS50801"/>
    </source>
</evidence>
<feature type="domain" description="PAS" evidence="2">
    <location>
        <begin position="35"/>
        <end position="109"/>
    </location>
</feature>
<protein>
    <recommendedName>
        <fullName evidence="7">Anti-anti-sigma factor</fullName>
    </recommendedName>
</protein>
<evidence type="ECO:0000259" key="3">
    <source>
        <dbReference type="PROSITE" id="PS50113"/>
    </source>
</evidence>